<sequence>MTLRTVSAALLLAALPVAAEPLNYNVVEFSESAVTEVARDTMTARFQVTAEGKDRTAVNAAFTRKFNAFSRKAQGKPFQTELTGRSANPRYQYNNGKRTQTGWIETAEFKVESQDFAALNRLIAETQNDANLEHSSFSVSKAKREAAIDEVSKAALLRFKDRAQSLAGTLGFSGYKIVKLNLGHIGSRTIGYDSYQMKMSRAAPMMASAGMAADAEAAPVLPGSEEISITVEGAIQM</sequence>
<dbReference type="PANTHER" id="PTHR34387:SF1">
    <property type="entry name" value="PERIPLASMIC IMMUNOGENIC PROTEIN"/>
    <property type="match status" value="1"/>
</dbReference>
<dbReference type="InterPro" id="IPR052022">
    <property type="entry name" value="26kDa_periplasmic_antigen"/>
</dbReference>
<dbReference type="Proteomes" id="UP000254651">
    <property type="component" value="Unassembled WGS sequence"/>
</dbReference>
<dbReference type="Gene3D" id="3.30.110.170">
    <property type="entry name" value="Protein of unknown function (DUF541), domain 1"/>
    <property type="match status" value="1"/>
</dbReference>
<feature type="signal peptide" evidence="1">
    <location>
        <begin position="1"/>
        <end position="19"/>
    </location>
</feature>
<dbReference type="AlphaFoldDB" id="A0A378UGK5"/>
<dbReference type="InterPro" id="IPR007497">
    <property type="entry name" value="SIMPL/DUF541"/>
</dbReference>
<feature type="chain" id="PRO_5016970454" evidence="1">
    <location>
        <begin position="20"/>
        <end position="237"/>
    </location>
</feature>
<proteinExistence type="predicted"/>
<evidence type="ECO:0000256" key="1">
    <source>
        <dbReference type="SAM" id="SignalP"/>
    </source>
</evidence>
<name>A0A378UGK5_BERDE</name>
<keyword evidence="3" id="KW-1185">Reference proteome</keyword>
<reference evidence="2 3" key="1">
    <citation type="submission" date="2018-06" db="EMBL/GenBank/DDBJ databases">
        <authorList>
            <consortium name="Pathogen Informatics"/>
            <person name="Doyle S."/>
        </authorList>
    </citation>
    <scope>NUCLEOTIDE SEQUENCE [LARGE SCALE GENOMIC DNA]</scope>
    <source>
        <strain evidence="2 3">NCTC10295</strain>
    </source>
</reference>
<organism evidence="2 3">
    <name type="scientific">Bergeriella denitrificans</name>
    <name type="common">Neisseria denitrificans</name>
    <dbReference type="NCBI Taxonomy" id="494"/>
    <lineage>
        <taxon>Bacteria</taxon>
        <taxon>Pseudomonadati</taxon>
        <taxon>Pseudomonadota</taxon>
        <taxon>Betaproteobacteria</taxon>
        <taxon>Neisseriales</taxon>
        <taxon>Neisseriaceae</taxon>
        <taxon>Bergeriella</taxon>
    </lineage>
</organism>
<dbReference type="Gene3D" id="3.30.70.2970">
    <property type="entry name" value="Protein of unknown function (DUF541), domain 2"/>
    <property type="match status" value="1"/>
</dbReference>
<dbReference type="EMBL" id="UGQS01000002">
    <property type="protein sequence ID" value="STZ76518.1"/>
    <property type="molecule type" value="Genomic_DNA"/>
</dbReference>
<accession>A0A378UGK5</accession>
<gene>
    <name evidence="2" type="ORF">NCTC10295_01291</name>
</gene>
<keyword evidence="1" id="KW-0732">Signal</keyword>
<dbReference type="GO" id="GO:0006974">
    <property type="term" value="P:DNA damage response"/>
    <property type="evidence" value="ECO:0007669"/>
    <property type="project" value="TreeGrafter"/>
</dbReference>
<dbReference type="RefSeq" id="WP_066076322.1">
    <property type="nucleotide sequence ID" value="NZ_CP181246.1"/>
</dbReference>
<evidence type="ECO:0000313" key="2">
    <source>
        <dbReference type="EMBL" id="STZ76518.1"/>
    </source>
</evidence>
<protein>
    <submittedName>
        <fullName evidence="2">Predicted periplasmic/secreted protein</fullName>
    </submittedName>
</protein>
<dbReference type="Pfam" id="PF04402">
    <property type="entry name" value="SIMPL"/>
    <property type="match status" value="1"/>
</dbReference>
<evidence type="ECO:0000313" key="3">
    <source>
        <dbReference type="Proteomes" id="UP000254651"/>
    </source>
</evidence>
<dbReference type="PANTHER" id="PTHR34387">
    <property type="entry name" value="SLR1258 PROTEIN"/>
    <property type="match status" value="1"/>
</dbReference>